<dbReference type="InterPro" id="IPR039638">
    <property type="entry name" value="MED33A/B"/>
</dbReference>
<organism evidence="2 3">
    <name type="scientific">Tripterygium wilfordii</name>
    <name type="common">Thunder God vine</name>
    <dbReference type="NCBI Taxonomy" id="458696"/>
    <lineage>
        <taxon>Eukaryota</taxon>
        <taxon>Viridiplantae</taxon>
        <taxon>Streptophyta</taxon>
        <taxon>Embryophyta</taxon>
        <taxon>Tracheophyta</taxon>
        <taxon>Spermatophyta</taxon>
        <taxon>Magnoliopsida</taxon>
        <taxon>eudicotyledons</taxon>
        <taxon>Gunneridae</taxon>
        <taxon>Pentapetalae</taxon>
        <taxon>rosids</taxon>
        <taxon>fabids</taxon>
        <taxon>Celastrales</taxon>
        <taxon>Celastraceae</taxon>
        <taxon>Tripterygium</taxon>
    </lineage>
</organism>
<dbReference type="InParanoid" id="A0A7J7DX82"/>
<dbReference type="GO" id="GO:2000762">
    <property type="term" value="P:regulation of phenylpropanoid metabolic process"/>
    <property type="evidence" value="ECO:0007669"/>
    <property type="project" value="InterPro"/>
</dbReference>
<evidence type="ECO:0000256" key="1">
    <source>
        <dbReference type="SAM" id="MobiDB-lite"/>
    </source>
</evidence>
<dbReference type="PANTHER" id="PTHR33739">
    <property type="entry name" value="OS07G0681500 PROTEIN"/>
    <property type="match status" value="1"/>
</dbReference>
<dbReference type="EMBL" id="JAAARO010000003">
    <property type="protein sequence ID" value="KAF5750706.1"/>
    <property type="molecule type" value="Genomic_DNA"/>
</dbReference>
<proteinExistence type="predicted"/>
<dbReference type="OrthoDB" id="683212at2759"/>
<dbReference type="PANTHER" id="PTHR33739:SF3">
    <property type="entry name" value="OS07G0681500 PROTEIN"/>
    <property type="match status" value="1"/>
</dbReference>
<accession>A0A7J7DX82</accession>
<dbReference type="Proteomes" id="UP000593562">
    <property type="component" value="Unassembled WGS sequence"/>
</dbReference>
<comment type="caution">
    <text evidence="2">The sequence shown here is derived from an EMBL/GenBank/DDBJ whole genome shotgun (WGS) entry which is preliminary data.</text>
</comment>
<feature type="compositionally biased region" description="Basic and acidic residues" evidence="1">
    <location>
        <begin position="192"/>
        <end position="202"/>
    </location>
</feature>
<dbReference type="GO" id="GO:0016592">
    <property type="term" value="C:mediator complex"/>
    <property type="evidence" value="ECO:0007669"/>
    <property type="project" value="InterPro"/>
</dbReference>
<name>A0A7J7DX82_TRIWF</name>
<feature type="region of interest" description="Disordered" evidence="1">
    <location>
        <begin position="183"/>
        <end position="202"/>
    </location>
</feature>
<reference evidence="2 3" key="1">
    <citation type="journal article" date="2020" name="Nat. Commun.">
        <title>Genome of Tripterygium wilfordii and identification of cytochrome P450 involved in triptolide biosynthesis.</title>
        <authorList>
            <person name="Tu L."/>
            <person name="Su P."/>
            <person name="Zhang Z."/>
            <person name="Gao L."/>
            <person name="Wang J."/>
            <person name="Hu T."/>
            <person name="Zhou J."/>
            <person name="Zhang Y."/>
            <person name="Zhao Y."/>
            <person name="Liu Y."/>
            <person name="Song Y."/>
            <person name="Tong Y."/>
            <person name="Lu Y."/>
            <person name="Yang J."/>
            <person name="Xu C."/>
            <person name="Jia M."/>
            <person name="Peters R.J."/>
            <person name="Huang L."/>
            <person name="Gao W."/>
        </authorList>
    </citation>
    <scope>NUCLEOTIDE SEQUENCE [LARGE SCALE GENOMIC DNA]</scope>
    <source>
        <strain evidence="3">cv. XIE 37</strain>
        <tissue evidence="2">Leaf</tissue>
    </source>
</reference>
<keyword evidence="3" id="KW-1185">Reference proteome</keyword>
<gene>
    <name evidence="2" type="ORF">HS088_TW03G01045</name>
</gene>
<sequence>MEGKQELEREIIERLNGCEERGAPIQEWGAAVGKCLWSIGVAVPSTELAELLVSRLCFSDKRASLWKFLHHAICSGLVYPLHIISLLTHRVIPHRQSQPEVYRLYLELLNRFGLSFVPIEINTCREKIVKSIDDVLQLSQTYGVCVLELGHALVFFFFSVVVNVLDCTLNDWGLQKVSPNISSGASGQTDHQNMDVDSHGDYNAGRNERHEHLMKTNTSAAIEVLEKLTASDKARVLLRLVHLNMPEKFNGLLQRLQCFEATNLKYSIPKSANMLVKRLCVNIQRVLSFKCQLKRQEFIGILTNIESSKLVSSPKFDSGRSACWASFDIFLEHAMDGRQLCLESAIVVLKEAINTLKVLNQASWQETFLALWVSALRLVQRERESLEGPVPHLESRLSVLLSIVPLAISKLLEEEAPMHSSSLHEATESRSTDSSYGHEMDGNGFAAKKHGLISSLQILVQFPELLWPPASVVGAANSAAAKAAAFISNIKNANDVFYMDSGVYSGNMRHLIIEACIARKLLDSSAYLWPGYAPTSVFSPSDFPPLQKSCWLKFMEGAPLDNSIINSLCMTPASSLTEIQKLYHMAVNGSSEESSAAAKILCGASLSHGWNIQEHVVHYVVKLLSPPVPRKFSGSKSHLIDYMPMLSAILSGASSIDTVHILSLHGVIPELAASLMPLCEVFGSLVPTSVHKSRAGDEPSIYIIFSSAFLFLLRLWKFYRPPLEQCIKGGGAARSELALEYLLALHNSRSESHNSMISNRMSANVNMADVAKIKPTYIECYPKLRSWYCLNKSCIASTLSGLCNENPVHQVADKIIKAMYWKMTSGSATSDSTISNSGEDNYPMLPAWELLEAIPFVLEAFLTACAHGRVSSRDLTTGLRNLVDFLPASVAAIISYFTAEVTRGVWKPVTMNGIDWPSPANVLPILESDMKEILAAAGVNIPSFSYGTSPVMLPLPMAALVSLAITFKLDKSLEYIMAVVGPALENCASGCPWPSFSIIGSLWSQKIRRWHNFIVVTCSRAMLIRKKEAVSQLLRSCFISFLGSMNASTSPMTNQSGVKALLGSLVAPPGVRPSLAPGFLFLRSCRTIHSIQFVNDIIIGLVAEYTRVLPMRLPRTDSFRLKSSAASQFVAAAKAREAATLGASLICVAGGMELVKELYLETIPTWLLSSREEKTGEVGSRSCILEGYAMAYMLISAGSYEWGVRAEPPSWAFSIRAQIVGSHMDFLARVLEKNISVGCHPITLKAYVSSLIGLLISRTPAWIQEMKLETLTKLASGLREWQQQKLALSLLERGGIAAFGSVVEIVYAIS</sequence>
<protein>
    <submittedName>
        <fullName evidence="2">Mediator of RNA polymerase II transcription subunit 33A-like isoform X1</fullName>
    </submittedName>
</protein>
<evidence type="ECO:0000313" key="2">
    <source>
        <dbReference type="EMBL" id="KAF5750706.1"/>
    </source>
</evidence>
<evidence type="ECO:0000313" key="3">
    <source>
        <dbReference type="Proteomes" id="UP000593562"/>
    </source>
</evidence>